<reference evidence="5 6" key="1">
    <citation type="submission" date="2020-02" db="EMBL/GenBank/DDBJ databases">
        <authorList>
            <person name="Li X.-J."/>
            <person name="Feng X.-M."/>
        </authorList>
    </citation>
    <scope>NUCLEOTIDE SEQUENCE [LARGE SCALE GENOMIC DNA]</scope>
    <source>
        <strain evidence="5 6">CGMCC 4.7225</strain>
    </source>
</reference>
<dbReference type="AlphaFoldDB" id="A0A6N9YH55"/>
<dbReference type="PROSITE" id="PS50893">
    <property type="entry name" value="ABC_TRANSPORTER_2"/>
    <property type="match status" value="1"/>
</dbReference>
<proteinExistence type="predicted"/>
<dbReference type="EMBL" id="JAAGOB010000002">
    <property type="protein sequence ID" value="NED94336.1"/>
    <property type="molecule type" value="Genomic_DNA"/>
</dbReference>
<evidence type="ECO:0000259" key="4">
    <source>
        <dbReference type="PROSITE" id="PS50893"/>
    </source>
</evidence>
<dbReference type="InterPro" id="IPR027417">
    <property type="entry name" value="P-loop_NTPase"/>
</dbReference>
<dbReference type="SUPFAM" id="SSF52540">
    <property type="entry name" value="P-loop containing nucleoside triphosphate hydrolases"/>
    <property type="match status" value="1"/>
</dbReference>
<gene>
    <name evidence="5" type="ORF">G1H11_03320</name>
</gene>
<organism evidence="5 6">
    <name type="scientific">Phytoactinopolyspora alkaliphila</name>
    <dbReference type="NCBI Taxonomy" id="1783498"/>
    <lineage>
        <taxon>Bacteria</taxon>
        <taxon>Bacillati</taxon>
        <taxon>Actinomycetota</taxon>
        <taxon>Actinomycetes</taxon>
        <taxon>Jiangellales</taxon>
        <taxon>Jiangellaceae</taxon>
        <taxon>Phytoactinopolyspora</taxon>
    </lineage>
</organism>
<protein>
    <submittedName>
        <fullName evidence="5">ATP-binding cassette domain-containing protein</fullName>
    </submittedName>
</protein>
<evidence type="ECO:0000313" key="6">
    <source>
        <dbReference type="Proteomes" id="UP000469185"/>
    </source>
</evidence>
<keyword evidence="2" id="KW-0547">Nucleotide-binding</keyword>
<dbReference type="PANTHER" id="PTHR42794">
    <property type="entry name" value="HEMIN IMPORT ATP-BINDING PROTEIN HMUV"/>
    <property type="match status" value="1"/>
</dbReference>
<accession>A0A6N9YH55</accession>
<feature type="domain" description="ABC transporter" evidence="4">
    <location>
        <begin position="16"/>
        <end position="243"/>
    </location>
</feature>
<dbReference type="Pfam" id="PF00005">
    <property type="entry name" value="ABC_tran"/>
    <property type="match status" value="1"/>
</dbReference>
<sequence>MAHPTLPGVRPDAAGLRVTDVSWSVDGNLIIDGVDVAVRPGTLTGLLGPNGSGKSTLLRAVAGTTRPDRGTVALGGEDLRSMRRRERARRVAVVEQEVSTDVPLRVLDVVLLGRTPYPASDSDDDIALGALQTVGVPGLAERDWHTLSGGERQRVHLARALAQQPELLLLDEPTNHLDIHAQLDLMSNVLELGLTSLAALHDLNLAAAHCHQVVVLDHGRVAATGAPEDVLVPTLIRDVFRVDCDVHPHPRTGRPVLTFSPL</sequence>
<evidence type="ECO:0000256" key="2">
    <source>
        <dbReference type="ARBA" id="ARBA00022741"/>
    </source>
</evidence>
<keyword evidence="6" id="KW-1185">Reference proteome</keyword>
<evidence type="ECO:0000256" key="1">
    <source>
        <dbReference type="ARBA" id="ARBA00022448"/>
    </source>
</evidence>
<dbReference type="InterPro" id="IPR003439">
    <property type="entry name" value="ABC_transporter-like_ATP-bd"/>
</dbReference>
<dbReference type="FunFam" id="3.40.50.300:FF:000134">
    <property type="entry name" value="Iron-enterobactin ABC transporter ATP-binding protein"/>
    <property type="match status" value="1"/>
</dbReference>
<dbReference type="SMART" id="SM00382">
    <property type="entry name" value="AAA"/>
    <property type="match status" value="1"/>
</dbReference>
<keyword evidence="1" id="KW-0813">Transport</keyword>
<evidence type="ECO:0000313" key="5">
    <source>
        <dbReference type="EMBL" id="NED94336.1"/>
    </source>
</evidence>
<evidence type="ECO:0000256" key="3">
    <source>
        <dbReference type="ARBA" id="ARBA00022840"/>
    </source>
</evidence>
<dbReference type="Proteomes" id="UP000469185">
    <property type="component" value="Unassembled WGS sequence"/>
</dbReference>
<dbReference type="CDD" id="cd03214">
    <property type="entry name" value="ABC_Iron-Siderophores_B12_Hemin"/>
    <property type="match status" value="1"/>
</dbReference>
<dbReference type="PANTHER" id="PTHR42794:SF2">
    <property type="entry name" value="ABC TRANSPORTER ATP-BINDING PROTEIN"/>
    <property type="match status" value="1"/>
</dbReference>
<dbReference type="GO" id="GO:0016887">
    <property type="term" value="F:ATP hydrolysis activity"/>
    <property type="evidence" value="ECO:0007669"/>
    <property type="project" value="InterPro"/>
</dbReference>
<comment type="caution">
    <text evidence="5">The sequence shown here is derived from an EMBL/GenBank/DDBJ whole genome shotgun (WGS) entry which is preliminary data.</text>
</comment>
<dbReference type="GO" id="GO:0005524">
    <property type="term" value="F:ATP binding"/>
    <property type="evidence" value="ECO:0007669"/>
    <property type="project" value="UniProtKB-KW"/>
</dbReference>
<dbReference type="Gene3D" id="3.40.50.300">
    <property type="entry name" value="P-loop containing nucleotide triphosphate hydrolases"/>
    <property type="match status" value="1"/>
</dbReference>
<name>A0A6N9YH55_9ACTN</name>
<keyword evidence="3 5" id="KW-0067">ATP-binding</keyword>
<dbReference type="InterPro" id="IPR003593">
    <property type="entry name" value="AAA+_ATPase"/>
</dbReference>